<evidence type="ECO:0000313" key="3">
    <source>
        <dbReference type="Proteomes" id="UP000501780"/>
    </source>
</evidence>
<reference evidence="2 3" key="1">
    <citation type="submission" date="2020-03" db="EMBL/GenBank/DDBJ databases">
        <title>Genomic analysis of Bacteroides faecium CBA7301.</title>
        <authorList>
            <person name="Kim J."/>
            <person name="Roh S.W."/>
        </authorList>
    </citation>
    <scope>NUCLEOTIDE SEQUENCE [LARGE SCALE GENOMIC DNA]</scope>
    <source>
        <strain evidence="2 3">CBA7301</strain>
    </source>
</reference>
<gene>
    <name evidence="2" type="ORF">BacF7301_25565</name>
</gene>
<dbReference type="EMBL" id="CP050831">
    <property type="protein sequence ID" value="QIU97317.1"/>
    <property type="molecule type" value="Genomic_DNA"/>
</dbReference>
<sequence>MKKYFVWLVVALCVGLVSCSDENDNNGGKILEDDTPSALVPSNGFYVANEDWYGHDNGTVNYFKNDGTIVYRAYRAVNGENETFGATTQFATIWGDNAYFVSKQGNRLVVADAKTLKKKTVFTNLGGDGRSFLGINDKLGYIGYNGGVRKFDIENLTLGDPVEGITGQIGSMCYAGSYVFVLSAPSVYIVEPETGTIKQTLNGSFCTLARSKDGNVWIATSANLIKINPETLEQEEIAYPDNMTISVSWGSWNAGSLCASTQKNVLYWTKGANVIKYDIDSGTANTSFYVLGKDDEDKQLAFYGAGVRVDPISDNLVLTVKRSGWGNSGSFNWVHIVKADGNVDKVIVVKGDNGSADGYAGAGDENYYWFPAMPFFEDANLPEILVNQIRLIPGETKAVDLNQKIVDADNMSTAIIREVEFAENDLVSYTYEKGILTVAAKTVEGSTLCKVVAISNGKRVEKTVRVDVVIG</sequence>
<dbReference type="Gene3D" id="2.130.10.10">
    <property type="entry name" value="YVTN repeat-like/Quinoprotein amine dehydrogenase"/>
    <property type="match status" value="1"/>
</dbReference>
<dbReference type="InterPro" id="IPR015943">
    <property type="entry name" value="WD40/YVTN_repeat-like_dom_sf"/>
</dbReference>
<feature type="signal peptide" evidence="1">
    <location>
        <begin position="1"/>
        <end position="23"/>
    </location>
</feature>
<organism evidence="2 3">
    <name type="scientific">Bacteroides faecium</name>
    <dbReference type="NCBI Taxonomy" id="2715212"/>
    <lineage>
        <taxon>Bacteria</taxon>
        <taxon>Pseudomonadati</taxon>
        <taxon>Bacteroidota</taxon>
        <taxon>Bacteroidia</taxon>
        <taxon>Bacteroidales</taxon>
        <taxon>Bacteroidaceae</taxon>
        <taxon>Bacteroides</taxon>
    </lineage>
</organism>
<dbReference type="KEGG" id="bfc:BacF7301_25565"/>
<dbReference type="RefSeq" id="WP_167967012.1">
    <property type="nucleotide sequence ID" value="NZ_CP050831.1"/>
</dbReference>
<proteinExistence type="predicted"/>
<dbReference type="Proteomes" id="UP000501780">
    <property type="component" value="Chromosome"/>
</dbReference>
<dbReference type="SUPFAM" id="SSF69322">
    <property type="entry name" value="Tricorn protease domain 2"/>
    <property type="match status" value="1"/>
</dbReference>
<dbReference type="Pfam" id="PF16819">
    <property type="entry name" value="DUF5074"/>
    <property type="match status" value="1"/>
</dbReference>
<evidence type="ECO:0000256" key="1">
    <source>
        <dbReference type="SAM" id="SignalP"/>
    </source>
</evidence>
<keyword evidence="3" id="KW-1185">Reference proteome</keyword>
<accession>A0A6H0KXY9</accession>
<dbReference type="InterPro" id="IPR031815">
    <property type="entry name" value="DUF5074"/>
</dbReference>
<feature type="chain" id="PRO_5026171681" evidence="1">
    <location>
        <begin position="24"/>
        <end position="471"/>
    </location>
</feature>
<dbReference type="PROSITE" id="PS51257">
    <property type="entry name" value="PROKAR_LIPOPROTEIN"/>
    <property type="match status" value="1"/>
</dbReference>
<name>A0A6H0KXY9_9BACE</name>
<evidence type="ECO:0000313" key="2">
    <source>
        <dbReference type="EMBL" id="QIU97317.1"/>
    </source>
</evidence>
<dbReference type="AlphaFoldDB" id="A0A6H0KXY9"/>
<keyword evidence="1" id="KW-0732">Signal</keyword>
<protein>
    <submittedName>
        <fullName evidence="2">DUF5074 domain-containing protein</fullName>
    </submittedName>
</protein>